<dbReference type="SMART" id="SM00387">
    <property type="entry name" value="HATPase_c"/>
    <property type="match status" value="1"/>
</dbReference>
<dbReference type="Pfam" id="PF13188">
    <property type="entry name" value="PAS_8"/>
    <property type="match status" value="1"/>
</dbReference>
<feature type="transmembrane region" description="Helical" evidence="10">
    <location>
        <begin position="21"/>
        <end position="42"/>
    </location>
</feature>
<dbReference type="InterPro" id="IPR005467">
    <property type="entry name" value="His_kinase_dom"/>
</dbReference>
<keyword evidence="3 9" id="KW-0597">Phosphoprotein</keyword>
<keyword evidence="4" id="KW-0808">Transferase</keyword>
<dbReference type="InterPro" id="IPR013655">
    <property type="entry name" value="PAS_fold_3"/>
</dbReference>
<dbReference type="InterPro" id="IPR035965">
    <property type="entry name" value="PAS-like_dom_sf"/>
</dbReference>
<dbReference type="SUPFAM" id="SSF55785">
    <property type="entry name" value="PYP-like sensor domain (PAS domain)"/>
    <property type="match status" value="3"/>
</dbReference>
<evidence type="ECO:0000256" key="2">
    <source>
        <dbReference type="ARBA" id="ARBA00012438"/>
    </source>
</evidence>
<dbReference type="Pfam" id="PF13426">
    <property type="entry name" value="PAS_9"/>
    <property type="match status" value="1"/>
</dbReference>
<keyword evidence="10" id="KW-1133">Transmembrane helix</keyword>
<evidence type="ECO:0000313" key="15">
    <source>
        <dbReference type="EMBL" id="RXK53556.1"/>
    </source>
</evidence>
<dbReference type="InterPro" id="IPR036890">
    <property type="entry name" value="HATPase_C_sf"/>
</dbReference>
<dbReference type="SUPFAM" id="SSF55874">
    <property type="entry name" value="ATPase domain of HSP90 chaperone/DNA topoisomerase II/histidine kinase"/>
    <property type="match status" value="1"/>
</dbReference>
<dbReference type="PROSITE" id="PS50110">
    <property type="entry name" value="RESPONSE_REGULATORY"/>
    <property type="match status" value="1"/>
</dbReference>
<keyword evidence="8" id="KW-0902">Two-component regulatory system</keyword>
<dbReference type="AlphaFoldDB" id="A0A4V1M627"/>
<dbReference type="EC" id="2.7.13.3" evidence="2"/>
<dbReference type="PROSITE" id="PS50112">
    <property type="entry name" value="PAS"/>
    <property type="match status" value="2"/>
</dbReference>
<dbReference type="Pfam" id="PF00512">
    <property type="entry name" value="HisKA"/>
    <property type="match status" value="1"/>
</dbReference>
<dbReference type="CDD" id="cd00130">
    <property type="entry name" value="PAS"/>
    <property type="match status" value="3"/>
</dbReference>
<evidence type="ECO:0000256" key="5">
    <source>
        <dbReference type="ARBA" id="ARBA00022741"/>
    </source>
</evidence>
<feature type="domain" description="PAC" evidence="14">
    <location>
        <begin position="411"/>
        <end position="463"/>
    </location>
</feature>
<dbReference type="InterPro" id="IPR003594">
    <property type="entry name" value="HATPase_dom"/>
</dbReference>
<evidence type="ECO:0000259" key="11">
    <source>
        <dbReference type="PROSITE" id="PS50109"/>
    </source>
</evidence>
<dbReference type="InterPro" id="IPR036097">
    <property type="entry name" value="HisK_dim/P_sf"/>
</dbReference>
<evidence type="ECO:0000259" key="14">
    <source>
        <dbReference type="PROSITE" id="PS50113"/>
    </source>
</evidence>
<comment type="caution">
    <text evidence="15">The sequence shown here is derived from an EMBL/GenBank/DDBJ whole genome shotgun (WGS) entry which is preliminary data.</text>
</comment>
<keyword evidence="6" id="KW-0418">Kinase</keyword>
<evidence type="ECO:0000259" key="12">
    <source>
        <dbReference type="PROSITE" id="PS50110"/>
    </source>
</evidence>
<dbReference type="GO" id="GO:0000155">
    <property type="term" value="F:phosphorelay sensor kinase activity"/>
    <property type="evidence" value="ECO:0007669"/>
    <property type="project" value="InterPro"/>
</dbReference>
<feature type="domain" description="Histidine kinase" evidence="11">
    <location>
        <begin position="476"/>
        <end position="699"/>
    </location>
</feature>
<dbReference type="InterPro" id="IPR001789">
    <property type="entry name" value="Sig_transdc_resp-reg_receiver"/>
</dbReference>
<dbReference type="Pfam" id="PF02518">
    <property type="entry name" value="HATPase_c"/>
    <property type="match status" value="1"/>
</dbReference>
<keyword evidence="5" id="KW-0547">Nucleotide-binding</keyword>
<dbReference type="Proteomes" id="UP000290218">
    <property type="component" value="Unassembled WGS sequence"/>
</dbReference>
<keyword evidence="10" id="KW-0812">Transmembrane</keyword>
<organism evidence="15 16">
    <name type="scientific">Oleiharenicola lentus</name>
    <dbReference type="NCBI Taxonomy" id="2508720"/>
    <lineage>
        <taxon>Bacteria</taxon>
        <taxon>Pseudomonadati</taxon>
        <taxon>Verrucomicrobiota</taxon>
        <taxon>Opitutia</taxon>
        <taxon>Opitutales</taxon>
        <taxon>Opitutaceae</taxon>
        <taxon>Oleiharenicola</taxon>
    </lineage>
</organism>
<keyword evidence="10" id="KW-0472">Membrane</keyword>
<keyword evidence="16" id="KW-1185">Reference proteome</keyword>
<dbReference type="Pfam" id="PF00072">
    <property type="entry name" value="Response_reg"/>
    <property type="match status" value="1"/>
</dbReference>
<accession>A0A4V1M627</accession>
<evidence type="ECO:0000256" key="7">
    <source>
        <dbReference type="ARBA" id="ARBA00022840"/>
    </source>
</evidence>
<evidence type="ECO:0000256" key="6">
    <source>
        <dbReference type="ARBA" id="ARBA00022777"/>
    </source>
</evidence>
<dbReference type="SMART" id="SM00091">
    <property type="entry name" value="PAS"/>
    <property type="match status" value="3"/>
</dbReference>
<dbReference type="Gene3D" id="1.10.287.130">
    <property type="match status" value="1"/>
</dbReference>
<dbReference type="Gene3D" id="3.40.50.2300">
    <property type="match status" value="1"/>
</dbReference>
<evidence type="ECO:0000256" key="9">
    <source>
        <dbReference type="PROSITE-ProRule" id="PRU00169"/>
    </source>
</evidence>
<feature type="modified residue" description="4-aspartylphosphate" evidence="9">
    <location>
        <position position="771"/>
    </location>
</feature>
<gene>
    <name evidence="15" type="ORF">ESB00_17855</name>
</gene>
<dbReference type="InterPro" id="IPR003661">
    <property type="entry name" value="HisK_dim/P_dom"/>
</dbReference>
<dbReference type="SUPFAM" id="SSF52172">
    <property type="entry name" value="CheY-like"/>
    <property type="match status" value="1"/>
</dbReference>
<dbReference type="CDD" id="cd00082">
    <property type="entry name" value="HisKA"/>
    <property type="match status" value="1"/>
</dbReference>
<feature type="domain" description="PAS" evidence="13">
    <location>
        <begin position="338"/>
        <end position="384"/>
    </location>
</feature>
<feature type="domain" description="PAC" evidence="14">
    <location>
        <begin position="165"/>
        <end position="218"/>
    </location>
</feature>
<evidence type="ECO:0000256" key="10">
    <source>
        <dbReference type="SAM" id="Phobius"/>
    </source>
</evidence>
<dbReference type="SMART" id="SM00388">
    <property type="entry name" value="HisKA"/>
    <property type="match status" value="1"/>
</dbReference>
<dbReference type="GO" id="GO:0005524">
    <property type="term" value="F:ATP binding"/>
    <property type="evidence" value="ECO:0007669"/>
    <property type="project" value="UniProtKB-KW"/>
</dbReference>
<evidence type="ECO:0000313" key="16">
    <source>
        <dbReference type="Proteomes" id="UP000290218"/>
    </source>
</evidence>
<dbReference type="InterPro" id="IPR001610">
    <property type="entry name" value="PAC"/>
</dbReference>
<dbReference type="InterPro" id="IPR011006">
    <property type="entry name" value="CheY-like_superfamily"/>
</dbReference>
<reference evidence="15 16" key="1">
    <citation type="submission" date="2019-01" db="EMBL/GenBank/DDBJ databases">
        <title>Lacunisphaera sp. strain TWA-58.</title>
        <authorList>
            <person name="Chen W.-M."/>
        </authorList>
    </citation>
    <scope>NUCLEOTIDE SEQUENCE [LARGE SCALE GENOMIC DNA]</scope>
    <source>
        <strain evidence="15 16">TWA-58</strain>
    </source>
</reference>
<dbReference type="Gene3D" id="3.30.450.20">
    <property type="entry name" value="PAS domain"/>
    <property type="match status" value="3"/>
</dbReference>
<evidence type="ECO:0000259" key="13">
    <source>
        <dbReference type="PROSITE" id="PS50112"/>
    </source>
</evidence>
<dbReference type="PROSITE" id="PS50109">
    <property type="entry name" value="HIS_KIN"/>
    <property type="match status" value="1"/>
</dbReference>
<dbReference type="InterPro" id="IPR000014">
    <property type="entry name" value="PAS"/>
</dbReference>
<dbReference type="InterPro" id="IPR000700">
    <property type="entry name" value="PAS-assoc_C"/>
</dbReference>
<dbReference type="NCBIfam" id="TIGR00229">
    <property type="entry name" value="sensory_box"/>
    <property type="match status" value="3"/>
</dbReference>
<evidence type="ECO:0000256" key="1">
    <source>
        <dbReference type="ARBA" id="ARBA00000085"/>
    </source>
</evidence>
<protein>
    <recommendedName>
        <fullName evidence="2">histidine kinase</fullName>
        <ecNumber evidence="2">2.7.13.3</ecNumber>
    </recommendedName>
</protein>
<keyword evidence="7" id="KW-0067">ATP-binding</keyword>
<comment type="catalytic activity">
    <reaction evidence="1">
        <text>ATP + protein L-histidine = ADP + protein N-phospho-L-histidine.</text>
        <dbReference type="EC" id="2.7.13.3"/>
    </reaction>
</comment>
<dbReference type="PANTHER" id="PTHR43065">
    <property type="entry name" value="SENSOR HISTIDINE KINASE"/>
    <property type="match status" value="1"/>
</dbReference>
<proteinExistence type="predicted"/>
<dbReference type="EMBL" id="SDHX01000002">
    <property type="protein sequence ID" value="RXK53556.1"/>
    <property type="molecule type" value="Genomic_DNA"/>
</dbReference>
<evidence type="ECO:0000256" key="3">
    <source>
        <dbReference type="ARBA" id="ARBA00022553"/>
    </source>
</evidence>
<dbReference type="PROSITE" id="PS50113">
    <property type="entry name" value="PAC"/>
    <property type="match status" value="2"/>
</dbReference>
<dbReference type="SMART" id="SM00448">
    <property type="entry name" value="REC"/>
    <property type="match status" value="1"/>
</dbReference>
<dbReference type="SUPFAM" id="SSF47384">
    <property type="entry name" value="Homodimeric domain of signal transducing histidine kinase"/>
    <property type="match status" value="1"/>
</dbReference>
<dbReference type="SMART" id="SM00086">
    <property type="entry name" value="PAC"/>
    <property type="match status" value="2"/>
</dbReference>
<dbReference type="OrthoDB" id="5429506at2"/>
<dbReference type="PANTHER" id="PTHR43065:SF46">
    <property type="entry name" value="C4-DICARBOXYLATE TRANSPORT SENSOR PROTEIN DCTB"/>
    <property type="match status" value="1"/>
</dbReference>
<dbReference type="PRINTS" id="PR00344">
    <property type="entry name" value="BCTRLSENSOR"/>
</dbReference>
<feature type="domain" description="Response regulatory" evidence="12">
    <location>
        <begin position="720"/>
        <end position="840"/>
    </location>
</feature>
<name>A0A4V1M627_9BACT</name>
<dbReference type="InterPro" id="IPR004358">
    <property type="entry name" value="Sig_transdc_His_kin-like_C"/>
</dbReference>
<dbReference type="Gene3D" id="3.30.565.10">
    <property type="entry name" value="Histidine kinase-like ATPase, C-terminal domain"/>
    <property type="match status" value="1"/>
</dbReference>
<evidence type="ECO:0000256" key="4">
    <source>
        <dbReference type="ARBA" id="ARBA00022679"/>
    </source>
</evidence>
<evidence type="ECO:0000256" key="8">
    <source>
        <dbReference type="ARBA" id="ARBA00023012"/>
    </source>
</evidence>
<feature type="domain" description="PAS" evidence="13">
    <location>
        <begin position="89"/>
        <end position="161"/>
    </location>
</feature>
<sequence>MPMNTPRIMAFTRPDSPFKVVLLYAIYSALWVVAGDGLLMLWTEEGHAGWLLDSAKGLVFVAVTTGLLYALIKRLDSRHVTVEAELQVSQQRLVLALEAANQGLYDLNVQTGEAVVNDTYAAMLGYDPKTFRETNAAWHDRLHPDDREKVFQVYSDYVAGRLDAYRVEFRQRTADGNWRWILSLGRLVERDGQGRPLRMLGTHTDINDLKNAEARSADSLAFATAVLDSSPMGVLVFRQDGRTVLANESAARIVGASLPSVLQVNFRQLESWRRHGLLALAEETLATGKETFHRGPVTTVYGKAIWLEARMVRFIHERTPHLLLIIRDESEKHDALDNLRLLETAVQAAPVGWLVTDPEGVIQWVNPGFTVLTGYRSEEVIGKNPRILKSGRHRPEFYAAMWGAIKRGEVWTGEVLNQRKDGSQYNERMTIAPVRGEDGALAHYVAIKQDITAEKQLGQQLARAQRLESIGMLASGIAHDLNNVLTPILLSIELLKIRYPDANARRYVETVENAAQRGAGIVRQVLTFARGMEGGERTEVQPRHLLKDLVRLIEETFPRNITIEYDTPRDVFPVVGDLTQLHQVLLNLAVNARDAMPAGGMLTIKARNHPVVAPVDPALAPLKPGEYVAITVTDTGTGIPPEVLDHIFEPFFTTKPRGKGTGLGLSTVYGIVRDHGGVIQVHTKENEGTTFEVILPAAVTEVRRDPVVASGPVLQGEGRKILVVDDEEPIRLITSRVLTGRGFCPVEAVDGQDGWREFQAQHGDFAAAIVDEMMPRMSGRDLARHIREVSSKVPVILVTGLMDSGSRPATEVDWKAFGVRIVLHKPYSEAELLKALAVVLGEPPSA</sequence>
<dbReference type="Pfam" id="PF08447">
    <property type="entry name" value="PAS_3"/>
    <property type="match status" value="1"/>
</dbReference>